<keyword evidence="1" id="KW-0996">Nickel insertion</keyword>
<dbReference type="EMBL" id="JAPVEA010000008">
    <property type="protein sequence ID" value="KAJ5438891.1"/>
    <property type="molecule type" value="Genomic_DNA"/>
</dbReference>
<dbReference type="GO" id="GO:0016151">
    <property type="term" value="F:nickel cation binding"/>
    <property type="evidence" value="ECO:0007669"/>
    <property type="project" value="InterPro"/>
</dbReference>
<keyword evidence="2" id="KW-0143">Chaperone</keyword>
<dbReference type="Gene3D" id="1.10.4190.10">
    <property type="entry name" value="Urease accessory protein UreF"/>
    <property type="match status" value="1"/>
</dbReference>
<dbReference type="GeneID" id="81603514"/>
<comment type="caution">
    <text evidence="4">The sequence shown here is derived from an EMBL/GenBank/DDBJ whole genome shotgun (WGS) entry which is preliminary data.</text>
</comment>
<dbReference type="HAMAP" id="MF_01385">
    <property type="entry name" value="UreF"/>
    <property type="match status" value="1"/>
</dbReference>
<sequence>MLLDTPQSQHLQSEIEQLEARLHDLRAQLDASQYPSPPASHPDQKTPWTMSSGEQFWFFRISKTFYTNPSPPDIYKHDNILNKFHSSSVRSSSLHALLLLSDSALPLGSFAYSSGLESYLAHNKPLRANPITSFHRFLKLSIASIASTSLPYVLAGYREPDTLETLDNDLDASTPCIVAQRASVAQGRALIGVWERAFRMSFAVPAATDTGAEVAVTAIDDFSDALKSYNDEDNEYDLGPKGHFAPLWGVVCRAMGLDLHQAAYIFVLNHAKAVLSAAVRASVMGPYQAQNILASQTLQDTIMKRIQREWDTEVEQAGQVVPALDLWVGRHELLYSRIFNS</sequence>
<comment type="similarity">
    <text evidence="3">Belongs to the UreF family.</text>
</comment>
<dbReference type="PANTHER" id="PTHR33620">
    <property type="entry name" value="UREASE ACCESSORY PROTEIN F"/>
    <property type="match status" value="1"/>
</dbReference>
<protein>
    <recommendedName>
        <fullName evidence="6">Urease accessory protein UreF</fullName>
    </recommendedName>
</protein>
<dbReference type="AlphaFoldDB" id="A0AAD6C043"/>
<accession>A0AAD6C043</accession>
<gene>
    <name evidence="4" type="ORF">N7458_009889</name>
</gene>
<reference evidence="4" key="1">
    <citation type="submission" date="2022-12" db="EMBL/GenBank/DDBJ databases">
        <authorList>
            <person name="Petersen C."/>
        </authorList>
    </citation>
    <scope>NUCLEOTIDE SEQUENCE</scope>
    <source>
        <strain evidence="4">IBT 16125</strain>
    </source>
</reference>
<reference evidence="4" key="2">
    <citation type="journal article" date="2023" name="IMA Fungus">
        <title>Comparative genomic study of the Penicillium genus elucidates a diverse pangenome and 15 lateral gene transfer events.</title>
        <authorList>
            <person name="Petersen C."/>
            <person name="Sorensen T."/>
            <person name="Nielsen M.R."/>
            <person name="Sondergaard T.E."/>
            <person name="Sorensen J.L."/>
            <person name="Fitzpatrick D.A."/>
            <person name="Frisvad J.C."/>
            <person name="Nielsen K.L."/>
        </authorList>
    </citation>
    <scope>NUCLEOTIDE SEQUENCE</scope>
    <source>
        <strain evidence="4">IBT 16125</strain>
    </source>
</reference>
<dbReference type="Pfam" id="PF01730">
    <property type="entry name" value="UreF"/>
    <property type="match status" value="1"/>
</dbReference>
<evidence type="ECO:0000313" key="4">
    <source>
        <dbReference type="EMBL" id="KAJ5438891.1"/>
    </source>
</evidence>
<dbReference type="RefSeq" id="XP_056762120.1">
    <property type="nucleotide sequence ID" value="XM_056913271.1"/>
</dbReference>
<dbReference type="InterPro" id="IPR002639">
    <property type="entry name" value="UreF"/>
</dbReference>
<dbReference type="PANTHER" id="PTHR33620:SF1">
    <property type="entry name" value="UREASE ACCESSORY PROTEIN F"/>
    <property type="match status" value="1"/>
</dbReference>
<organism evidence="4 5">
    <name type="scientific">Penicillium daleae</name>
    <dbReference type="NCBI Taxonomy" id="63821"/>
    <lineage>
        <taxon>Eukaryota</taxon>
        <taxon>Fungi</taxon>
        <taxon>Dikarya</taxon>
        <taxon>Ascomycota</taxon>
        <taxon>Pezizomycotina</taxon>
        <taxon>Eurotiomycetes</taxon>
        <taxon>Eurotiomycetidae</taxon>
        <taxon>Eurotiales</taxon>
        <taxon>Aspergillaceae</taxon>
        <taxon>Penicillium</taxon>
    </lineage>
</organism>
<evidence type="ECO:0000256" key="1">
    <source>
        <dbReference type="ARBA" id="ARBA00022988"/>
    </source>
</evidence>
<proteinExistence type="inferred from homology"/>
<dbReference type="InterPro" id="IPR038277">
    <property type="entry name" value="UreF_sf"/>
</dbReference>
<evidence type="ECO:0000313" key="5">
    <source>
        <dbReference type="Proteomes" id="UP001213681"/>
    </source>
</evidence>
<dbReference type="Proteomes" id="UP001213681">
    <property type="component" value="Unassembled WGS sequence"/>
</dbReference>
<keyword evidence="5" id="KW-1185">Reference proteome</keyword>
<evidence type="ECO:0008006" key="6">
    <source>
        <dbReference type="Google" id="ProtNLM"/>
    </source>
</evidence>
<evidence type="ECO:0000256" key="3">
    <source>
        <dbReference type="ARBA" id="ARBA00046339"/>
    </source>
</evidence>
<evidence type="ECO:0000256" key="2">
    <source>
        <dbReference type="ARBA" id="ARBA00023186"/>
    </source>
</evidence>
<name>A0AAD6C043_9EURO</name>